<dbReference type="AlphaFoldDB" id="A3XPU8"/>
<dbReference type="InterPro" id="IPR029470">
    <property type="entry name" value="PDDEXK_4"/>
</dbReference>
<evidence type="ECO:0000313" key="1">
    <source>
        <dbReference type="EMBL" id="EAQ48429.1"/>
    </source>
</evidence>
<gene>
    <name evidence="1" type="ORF">MED217_13019</name>
</gene>
<dbReference type="eggNOG" id="ENOG503316T">
    <property type="taxonomic scope" value="Bacteria"/>
</dbReference>
<dbReference type="EMBL" id="AANC01000008">
    <property type="protein sequence ID" value="EAQ48429.1"/>
    <property type="molecule type" value="Genomic_DNA"/>
</dbReference>
<reference evidence="1 2" key="1">
    <citation type="journal article" date="2007" name="Nature">
        <title>Light stimulates growth of proteorhodopsin-containing marine Flavobacteria.</title>
        <authorList>
            <person name="Gomez-Consarnau L."/>
            <person name="Gonzalez J.M."/>
            <person name="Coll-Llado M."/>
            <person name="Gourdon P."/>
            <person name="Pascher T."/>
            <person name="Neutze R."/>
            <person name="Pedros-Alio C."/>
            <person name="Pinhassi J."/>
        </authorList>
    </citation>
    <scope>NUCLEOTIDE SEQUENCE [LARGE SCALE GENOMIC DNA]</scope>
    <source>
        <strain evidence="1 2">MED217</strain>
    </source>
</reference>
<dbReference type="HOGENOM" id="CLU_733290_0_0_10"/>
<name>A3XPU8_LEEBM</name>
<dbReference type="OrthoDB" id="1099676at2"/>
<comment type="caution">
    <text evidence="1">The sequence shown here is derived from an EMBL/GenBank/DDBJ whole genome shotgun (WGS) entry which is preliminary data.</text>
</comment>
<evidence type="ECO:0000313" key="2">
    <source>
        <dbReference type="Proteomes" id="UP000001601"/>
    </source>
</evidence>
<dbReference type="RefSeq" id="WP_009780958.1">
    <property type="nucleotide sequence ID" value="NZ_CH672395.1"/>
</dbReference>
<sequence>MNLTTLQEFVDTAEIPVIEPKPLTFLEIAKQPHYENVLSNIYAFFYDVAQEHGFQDLFIQSLLELIQESKLGKQKEALQSFSDFTIETEYSTDKGGRIDLLLHNEQQAIIIENKVYHLIDHNDLDDYWNSVKVAADPDKNKIGVILSLYPVPAYKYQHRKKAKHYINIRHQDLMLRVLQNSGAYLLKASDKYAVYLKDLAQNIQNMSTPDMKPEELQFYKEHRDQLLQAKKFFNRFEEYVNNQIIKAFKDLDFEQNYVNHSIRNNTNLIHVFSKRNPDLMFTIGHAGLWDNPSHSMNVIVELQRGALEDCSIYEEIVFEDYELQQIDKNFFKGKHKGWFHFAKENYTQEQIRFEDFSNFLKEKIEEDHLFTIFKKLDDFLTQYRSNPQPL</sequence>
<dbReference type="Pfam" id="PF14281">
    <property type="entry name" value="PDDEXK_4"/>
    <property type="match status" value="1"/>
</dbReference>
<accession>A3XPU8</accession>
<organism evidence="1 2">
    <name type="scientific">Leeuwenhoekiella blandensis (strain CECT 7118 / CCUG 51940 / KCTC 22103 / MED217)</name>
    <name type="common">Flavobacterium sp. (strain MED217)</name>
    <dbReference type="NCBI Taxonomy" id="398720"/>
    <lineage>
        <taxon>Bacteria</taxon>
        <taxon>Pseudomonadati</taxon>
        <taxon>Bacteroidota</taxon>
        <taxon>Flavobacteriia</taxon>
        <taxon>Flavobacteriales</taxon>
        <taxon>Flavobacteriaceae</taxon>
        <taxon>Leeuwenhoekiella</taxon>
    </lineage>
</organism>
<proteinExistence type="predicted"/>
<keyword evidence="2" id="KW-1185">Reference proteome</keyword>
<protein>
    <submittedName>
        <fullName evidence="1">Uncharacterized protein</fullName>
    </submittedName>
</protein>
<dbReference type="Proteomes" id="UP000001601">
    <property type="component" value="Unassembled WGS sequence"/>
</dbReference>
<dbReference type="STRING" id="398720.MED217_13019"/>